<evidence type="ECO:0000259" key="10">
    <source>
        <dbReference type="Pfam" id="PF05922"/>
    </source>
</evidence>
<dbReference type="GO" id="GO:0005576">
    <property type="term" value="C:extracellular region"/>
    <property type="evidence" value="ECO:0007669"/>
    <property type="project" value="UniProtKB-ARBA"/>
</dbReference>
<dbReference type="InterPro" id="IPR022398">
    <property type="entry name" value="Peptidase_S8_His-AS"/>
</dbReference>
<dbReference type="EMBL" id="ML977052">
    <property type="protein sequence ID" value="KAF1948641.1"/>
    <property type="molecule type" value="Genomic_DNA"/>
</dbReference>
<evidence type="ECO:0000256" key="6">
    <source>
        <dbReference type="PROSITE-ProRule" id="PRU01240"/>
    </source>
</evidence>
<dbReference type="InterPro" id="IPR034193">
    <property type="entry name" value="PCSK9_ProteinaseK-like"/>
</dbReference>
<feature type="active site" description="Charge relay system" evidence="6">
    <location>
        <position position="191"/>
    </location>
</feature>
<dbReference type="InterPro" id="IPR050131">
    <property type="entry name" value="Peptidase_S8_subtilisin-like"/>
</dbReference>
<evidence type="ECO:0000256" key="7">
    <source>
        <dbReference type="RuleBase" id="RU003355"/>
    </source>
</evidence>
<feature type="active site" description="Charge relay system" evidence="6">
    <location>
        <position position="160"/>
    </location>
</feature>
<dbReference type="InterPro" id="IPR036852">
    <property type="entry name" value="Peptidase_S8/S53_dom_sf"/>
</dbReference>
<dbReference type="GO" id="GO:0006508">
    <property type="term" value="P:proteolysis"/>
    <property type="evidence" value="ECO:0007669"/>
    <property type="project" value="UniProtKB-KW"/>
</dbReference>
<evidence type="ECO:0000256" key="5">
    <source>
        <dbReference type="ARBA" id="ARBA00022825"/>
    </source>
</evidence>
<name>A0A6A5T7R9_9PLEO</name>
<dbReference type="OrthoDB" id="206201at2759"/>
<dbReference type="PRINTS" id="PR00723">
    <property type="entry name" value="SUBTILISIN"/>
</dbReference>
<evidence type="ECO:0000259" key="9">
    <source>
        <dbReference type="Pfam" id="PF00082"/>
    </source>
</evidence>
<organism evidence="11 12">
    <name type="scientific">Byssothecium circinans</name>
    <dbReference type="NCBI Taxonomy" id="147558"/>
    <lineage>
        <taxon>Eukaryota</taxon>
        <taxon>Fungi</taxon>
        <taxon>Dikarya</taxon>
        <taxon>Ascomycota</taxon>
        <taxon>Pezizomycotina</taxon>
        <taxon>Dothideomycetes</taxon>
        <taxon>Pleosporomycetidae</taxon>
        <taxon>Pleosporales</taxon>
        <taxon>Massarineae</taxon>
        <taxon>Massarinaceae</taxon>
        <taxon>Byssothecium</taxon>
    </lineage>
</organism>
<feature type="signal peptide" evidence="8">
    <location>
        <begin position="1"/>
        <end position="21"/>
    </location>
</feature>
<dbReference type="SUPFAM" id="SSF54897">
    <property type="entry name" value="Protease propeptides/inhibitors"/>
    <property type="match status" value="1"/>
</dbReference>
<gene>
    <name evidence="11" type="ORF">CC80DRAFT_529892</name>
</gene>
<feature type="chain" id="PRO_5025668632" evidence="8">
    <location>
        <begin position="22"/>
        <end position="403"/>
    </location>
</feature>
<dbReference type="Pfam" id="PF05922">
    <property type="entry name" value="Inhibitor_I9"/>
    <property type="match status" value="1"/>
</dbReference>
<dbReference type="SUPFAM" id="SSF52743">
    <property type="entry name" value="Subtilisin-like"/>
    <property type="match status" value="1"/>
</dbReference>
<evidence type="ECO:0000256" key="3">
    <source>
        <dbReference type="ARBA" id="ARBA00022729"/>
    </source>
</evidence>
<protein>
    <submittedName>
        <fullName evidence="11">Subtilisin-like protease-like protein</fullName>
    </submittedName>
</protein>
<keyword evidence="5 6" id="KW-0720">Serine protease</keyword>
<dbReference type="Pfam" id="PF00082">
    <property type="entry name" value="Peptidase_S8"/>
    <property type="match status" value="1"/>
</dbReference>
<dbReference type="PANTHER" id="PTHR43806">
    <property type="entry name" value="PEPTIDASE S8"/>
    <property type="match status" value="1"/>
</dbReference>
<dbReference type="PROSITE" id="PS00136">
    <property type="entry name" value="SUBTILASE_ASP"/>
    <property type="match status" value="1"/>
</dbReference>
<evidence type="ECO:0000256" key="8">
    <source>
        <dbReference type="SAM" id="SignalP"/>
    </source>
</evidence>
<dbReference type="PANTHER" id="PTHR43806:SF58">
    <property type="entry name" value="ALKALINE PROTEASE 1-RELATED"/>
    <property type="match status" value="1"/>
</dbReference>
<dbReference type="InterPro" id="IPR023827">
    <property type="entry name" value="Peptidase_S8_Asp-AS"/>
</dbReference>
<dbReference type="InterPro" id="IPR000209">
    <property type="entry name" value="Peptidase_S8/S53_dom"/>
</dbReference>
<feature type="active site" description="Charge relay system" evidence="6">
    <location>
        <position position="347"/>
    </location>
</feature>
<keyword evidence="4 6" id="KW-0378">Hydrolase</keyword>
<dbReference type="InterPro" id="IPR023828">
    <property type="entry name" value="Peptidase_S8_Ser-AS"/>
</dbReference>
<keyword evidence="3 8" id="KW-0732">Signal</keyword>
<evidence type="ECO:0000256" key="2">
    <source>
        <dbReference type="ARBA" id="ARBA00022670"/>
    </source>
</evidence>
<dbReference type="GO" id="GO:0004252">
    <property type="term" value="F:serine-type endopeptidase activity"/>
    <property type="evidence" value="ECO:0007669"/>
    <property type="project" value="UniProtKB-UniRule"/>
</dbReference>
<evidence type="ECO:0000256" key="4">
    <source>
        <dbReference type="ARBA" id="ARBA00022801"/>
    </source>
</evidence>
<sequence>MQSFTRFLALAAAAVPFLAQAAPISSSVADTAIPGKWIIQLKPEADIATVAAHKLKVREIHARNLARRGGESGGIEKEYGFGGFKGYSGAFDDTTVDELRNLPEVLNVEPDSEMTVDALVTQGSIGNAWGLGSISSRTRGATDYVYDSTAGQGTFSYVVDTGVRITHNQFQGRAVWGHNAVNNLNSDNFGHGTHVAGTIGGSTYGVAKNTTIVAVKVFEGNNGSTSVVIAGFDWAVNDIVSKGRANTAVINLSLGGGGSAIWDAAISESYAQGVLSVAASGNSGQSASNFSPGRSPEAITVGNIQKSDARAPTSNYGPVVDIFAAGTDVLSAYHTSDTATQTLSGTSMAAPHVVGLVSYLRGLEGASSASSVRARVLALATPGRVTDAQNSANLLAYNGNGRR</sequence>
<dbReference type="Proteomes" id="UP000800035">
    <property type="component" value="Unassembled WGS sequence"/>
</dbReference>
<accession>A0A6A5T7R9</accession>
<dbReference type="PROSITE" id="PS00138">
    <property type="entry name" value="SUBTILASE_SER"/>
    <property type="match status" value="1"/>
</dbReference>
<dbReference type="FunFam" id="3.40.50.200:FF:000014">
    <property type="entry name" value="Proteinase K"/>
    <property type="match status" value="1"/>
</dbReference>
<feature type="domain" description="Peptidase S8/S53" evidence="9">
    <location>
        <begin position="158"/>
        <end position="386"/>
    </location>
</feature>
<dbReference type="Gene3D" id="3.30.70.80">
    <property type="entry name" value="Peptidase S8 propeptide/proteinase inhibitor I9"/>
    <property type="match status" value="1"/>
</dbReference>
<keyword evidence="2 6" id="KW-0645">Protease</keyword>
<dbReference type="InterPro" id="IPR010259">
    <property type="entry name" value="S8pro/Inhibitor_I9"/>
</dbReference>
<feature type="domain" description="Inhibitor I9" evidence="10">
    <location>
        <begin position="37"/>
        <end position="116"/>
    </location>
</feature>
<evidence type="ECO:0000313" key="11">
    <source>
        <dbReference type="EMBL" id="KAF1948641.1"/>
    </source>
</evidence>
<dbReference type="Gene3D" id="3.40.50.200">
    <property type="entry name" value="Peptidase S8/S53 domain"/>
    <property type="match status" value="1"/>
</dbReference>
<reference evidence="11" key="1">
    <citation type="journal article" date="2020" name="Stud. Mycol.">
        <title>101 Dothideomycetes genomes: a test case for predicting lifestyles and emergence of pathogens.</title>
        <authorList>
            <person name="Haridas S."/>
            <person name="Albert R."/>
            <person name="Binder M."/>
            <person name="Bloem J."/>
            <person name="Labutti K."/>
            <person name="Salamov A."/>
            <person name="Andreopoulos B."/>
            <person name="Baker S."/>
            <person name="Barry K."/>
            <person name="Bills G."/>
            <person name="Bluhm B."/>
            <person name="Cannon C."/>
            <person name="Castanera R."/>
            <person name="Culley D."/>
            <person name="Daum C."/>
            <person name="Ezra D."/>
            <person name="Gonzalez J."/>
            <person name="Henrissat B."/>
            <person name="Kuo A."/>
            <person name="Liang C."/>
            <person name="Lipzen A."/>
            <person name="Lutzoni F."/>
            <person name="Magnuson J."/>
            <person name="Mondo S."/>
            <person name="Nolan M."/>
            <person name="Ohm R."/>
            <person name="Pangilinan J."/>
            <person name="Park H.-J."/>
            <person name="Ramirez L."/>
            <person name="Alfaro M."/>
            <person name="Sun H."/>
            <person name="Tritt A."/>
            <person name="Yoshinaga Y."/>
            <person name="Zwiers L.-H."/>
            <person name="Turgeon B."/>
            <person name="Goodwin S."/>
            <person name="Spatafora J."/>
            <person name="Crous P."/>
            <person name="Grigoriev I."/>
        </authorList>
    </citation>
    <scope>NUCLEOTIDE SEQUENCE</scope>
    <source>
        <strain evidence="11">CBS 675.92</strain>
    </source>
</reference>
<evidence type="ECO:0000313" key="12">
    <source>
        <dbReference type="Proteomes" id="UP000800035"/>
    </source>
</evidence>
<keyword evidence="12" id="KW-1185">Reference proteome</keyword>
<comment type="similarity">
    <text evidence="1 6 7">Belongs to the peptidase S8 family.</text>
</comment>
<dbReference type="PROSITE" id="PS51892">
    <property type="entry name" value="SUBTILASE"/>
    <property type="match status" value="1"/>
</dbReference>
<dbReference type="InterPro" id="IPR037045">
    <property type="entry name" value="S8pro/Inhibitor_I9_sf"/>
</dbReference>
<proteinExistence type="inferred from homology"/>
<dbReference type="CDD" id="cd04077">
    <property type="entry name" value="Peptidases_S8_PCSK9_ProteinaseK_like"/>
    <property type="match status" value="1"/>
</dbReference>
<evidence type="ECO:0000256" key="1">
    <source>
        <dbReference type="ARBA" id="ARBA00011073"/>
    </source>
</evidence>
<dbReference type="AlphaFoldDB" id="A0A6A5T7R9"/>
<dbReference type="PROSITE" id="PS00137">
    <property type="entry name" value="SUBTILASE_HIS"/>
    <property type="match status" value="1"/>
</dbReference>
<dbReference type="InterPro" id="IPR015500">
    <property type="entry name" value="Peptidase_S8_subtilisin-rel"/>
</dbReference>